<dbReference type="AlphaFoldDB" id="A0A4R2L8D6"/>
<gene>
    <name evidence="2" type="ORF">EV699_12161</name>
</gene>
<feature type="domain" description="Peptidase M15A C-terminal" evidence="1">
    <location>
        <begin position="6"/>
        <end position="118"/>
    </location>
</feature>
<dbReference type="InterPro" id="IPR009045">
    <property type="entry name" value="Zn_M74/Hedgehog-like"/>
</dbReference>
<evidence type="ECO:0000313" key="2">
    <source>
        <dbReference type="EMBL" id="TCO78948.1"/>
    </source>
</evidence>
<evidence type="ECO:0000259" key="1">
    <source>
        <dbReference type="Pfam" id="PF08291"/>
    </source>
</evidence>
<dbReference type="EMBL" id="SLWY01000021">
    <property type="protein sequence ID" value="TCO78948.1"/>
    <property type="molecule type" value="Genomic_DNA"/>
</dbReference>
<dbReference type="Pfam" id="PF08291">
    <property type="entry name" value="Peptidase_M15_3"/>
    <property type="match status" value="1"/>
</dbReference>
<name>A0A4R2L8D6_9GAMM</name>
<dbReference type="InterPro" id="IPR013230">
    <property type="entry name" value="Peptidase_M15A_C"/>
</dbReference>
<dbReference type="SUPFAM" id="SSF55166">
    <property type="entry name" value="Hedgehog/DD-peptidase"/>
    <property type="match status" value="1"/>
</dbReference>
<evidence type="ECO:0000313" key="3">
    <source>
        <dbReference type="Proteomes" id="UP000295765"/>
    </source>
</evidence>
<comment type="caution">
    <text evidence="2">The sequence shown here is derived from an EMBL/GenBank/DDBJ whole genome shotgun (WGS) entry which is preliminary data.</text>
</comment>
<dbReference type="RefSeq" id="WP_165904187.1">
    <property type="nucleotide sequence ID" value="NZ_SLWY01000021.1"/>
</dbReference>
<dbReference type="Proteomes" id="UP000295765">
    <property type="component" value="Unassembled WGS sequence"/>
</dbReference>
<reference evidence="2 3" key="1">
    <citation type="submission" date="2019-03" db="EMBL/GenBank/DDBJ databases">
        <title>Genomic Encyclopedia of Type Strains, Phase IV (KMG-IV): sequencing the most valuable type-strain genomes for metagenomic binning, comparative biology and taxonomic classification.</title>
        <authorList>
            <person name="Goeker M."/>
        </authorList>
    </citation>
    <scope>NUCLEOTIDE SEQUENCE [LARGE SCALE GENOMIC DNA]</scope>
    <source>
        <strain evidence="2 3">DSM 25287</strain>
    </source>
</reference>
<dbReference type="Gene3D" id="3.30.1380.10">
    <property type="match status" value="1"/>
</dbReference>
<accession>A0A4R2L8D6</accession>
<sequence>MYLSEYFTLEELTFSQLAIRKRLDNTPSDAAFEALRALCLNVLDPLRAHLGRPLQVTSGYRSGPVNAALGAALGSAHARGQAADLVCPGIDAHELFHEVLRAGVPFDRLILEGGWVHVSFDAARTRQRGQILVAEFAADGTRYVELDRSAALAA</sequence>
<keyword evidence="3" id="KW-1185">Reference proteome</keyword>
<proteinExistence type="predicted"/>
<protein>
    <submittedName>
        <fullName evidence="2">Peptidase M15-like protein</fullName>
    </submittedName>
</protein>
<organism evidence="2 3">
    <name type="scientific">Plasticicumulans lactativorans</name>
    <dbReference type="NCBI Taxonomy" id="1133106"/>
    <lineage>
        <taxon>Bacteria</taxon>
        <taxon>Pseudomonadati</taxon>
        <taxon>Pseudomonadota</taxon>
        <taxon>Gammaproteobacteria</taxon>
        <taxon>Candidatus Competibacteraceae</taxon>
        <taxon>Plasticicumulans</taxon>
    </lineage>
</organism>